<proteinExistence type="predicted"/>
<keyword evidence="6" id="KW-1185">Reference proteome</keyword>
<feature type="domain" description="FAD-binding" evidence="4">
    <location>
        <begin position="4"/>
        <end position="357"/>
    </location>
</feature>
<dbReference type="RefSeq" id="XP_046117495.1">
    <property type="nucleotide sequence ID" value="XM_046257695.1"/>
</dbReference>
<protein>
    <recommendedName>
        <fullName evidence="4">FAD-binding domain-containing protein</fullName>
    </recommendedName>
</protein>
<dbReference type="PANTHER" id="PTHR46865:SF7">
    <property type="entry name" value="MONOOXYGENASE, PUTATIVE (AFU_ORTHOLOGUE AFUA_8G07040)-RELATED"/>
    <property type="match status" value="1"/>
</dbReference>
<dbReference type="EMBL" id="MU251257">
    <property type="protein sequence ID" value="KAG9253571.1"/>
    <property type="molecule type" value="Genomic_DNA"/>
</dbReference>
<keyword evidence="1" id="KW-0285">Flavoprotein</keyword>
<dbReference type="OrthoDB" id="655030at2759"/>
<dbReference type="SUPFAM" id="SSF51905">
    <property type="entry name" value="FAD/NAD(P)-binding domain"/>
    <property type="match status" value="1"/>
</dbReference>
<accession>A0A9P7ZKF0</accession>
<reference evidence="5" key="1">
    <citation type="journal article" date="2021" name="IMA Fungus">
        <title>Genomic characterization of three marine fungi, including Emericellopsis atlantica sp. nov. with signatures of a generalist lifestyle and marine biomass degradation.</title>
        <authorList>
            <person name="Hagestad O.C."/>
            <person name="Hou L."/>
            <person name="Andersen J.H."/>
            <person name="Hansen E.H."/>
            <person name="Altermark B."/>
            <person name="Li C."/>
            <person name="Kuhnert E."/>
            <person name="Cox R.J."/>
            <person name="Crous P.W."/>
            <person name="Spatafora J.W."/>
            <person name="Lail K."/>
            <person name="Amirebrahimi M."/>
            <person name="Lipzen A."/>
            <person name="Pangilinan J."/>
            <person name="Andreopoulos W."/>
            <person name="Hayes R.D."/>
            <person name="Ng V."/>
            <person name="Grigoriev I.V."/>
            <person name="Jackson S.A."/>
            <person name="Sutton T.D.S."/>
            <person name="Dobson A.D.W."/>
            <person name="Rama T."/>
        </authorList>
    </citation>
    <scope>NUCLEOTIDE SEQUENCE</scope>
    <source>
        <strain evidence="5">TS7</strain>
    </source>
</reference>
<dbReference type="InterPro" id="IPR036188">
    <property type="entry name" value="FAD/NAD-bd_sf"/>
</dbReference>
<dbReference type="Gene3D" id="3.30.9.10">
    <property type="entry name" value="D-Amino Acid Oxidase, subunit A, domain 2"/>
    <property type="match status" value="1"/>
</dbReference>
<evidence type="ECO:0000256" key="2">
    <source>
        <dbReference type="ARBA" id="ARBA00022827"/>
    </source>
</evidence>
<keyword evidence="2" id="KW-0274">FAD</keyword>
<dbReference type="Pfam" id="PF01494">
    <property type="entry name" value="FAD_binding_3"/>
    <property type="match status" value="1"/>
</dbReference>
<comment type="caution">
    <text evidence="5">The sequence shown here is derived from an EMBL/GenBank/DDBJ whole genome shotgun (WGS) entry which is preliminary data.</text>
</comment>
<dbReference type="GO" id="GO:0071949">
    <property type="term" value="F:FAD binding"/>
    <property type="evidence" value="ECO:0007669"/>
    <property type="project" value="InterPro"/>
</dbReference>
<evidence type="ECO:0000313" key="6">
    <source>
        <dbReference type="Proteomes" id="UP000887229"/>
    </source>
</evidence>
<dbReference type="Gene3D" id="3.50.50.60">
    <property type="entry name" value="FAD/NAD(P)-binding domain"/>
    <property type="match status" value="1"/>
</dbReference>
<keyword evidence="3" id="KW-0560">Oxidoreductase</keyword>
<dbReference type="PRINTS" id="PR00420">
    <property type="entry name" value="RNGMNOXGNASE"/>
</dbReference>
<dbReference type="AlphaFoldDB" id="A0A9P7ZKF0"/>
<evidence type="ECO:0000256" key="3">
    <source>
        <dbReference type="ARBA" id="ARBA00023002"/>
    </source>
</evidence>
<evidence type="ECO:0000259" key="4">
    <source>
        <dbReference type="Pfam" id="PF01494"/>
    </source>
</evidence>
<dbReference type="Proteomes" id="UP000887229">
    <property type="component" value="Unassembled WGS sequence"/>
</dbReference>
<gene>
    <name evidence="5" type="ORF">F5Z01DRAFT_147113</name>
</gene>
<name>A0A9P7ZKF0_9HYPO</name>
<sequence length="418" mass="46097">MGNMKILISGAGMAGSTLAFWLSKLGHNVTVIERFPHLRASGLQLDLRGHGIEVMKRMGLEDAFRAKRTPEQGFELVGSSGMRWAYFPANKSGQGPQSFTTEYEIMRSDLCHILHDTSKERVRYIFGTSIASFKEDEDAVEVCFHDKTTERFDLLVGADGQGSRTRKMMMGRGKPDGFHPMDDTFAGYVTIPRTMEKGEGYNAKMYMAPGGRAIMTRRHSPDQMQAYLTCNFTSDRMKAIARGPVQGQKEAIAEAFKGVGWKAEEIMKAMMEDNDFYLAELGIVKLDKWYKGRIALVGDAAYCPSANTGMGTSSAIVGAYILAGEIGKYCAGGATRETLAAALDSYDRKFRPFMDQVQKGLLDGGGFSGWMPQSALGITIMNCLAGAASLLRIDLASKLMREEIKDWELPEYEGVFKA</sequence>
<dbReference type="InterPro" id="IPR051704">
    <property type="entry name" value="FAD_aromatic-hydroxylase"/>
</dbReference>
<evidence type="ECO:0000256" key="1">
    <source>
        <dbReference type="ARBA" id="ARBA00022630"/>
    </source>
</evidence>
<dbReference type="PANTHER" id="PTHR46865">
    <property type="entry name" value="OXIDOREDUCTASE-RELATED"/>
    <property type="match status" value="1"/>
</dbReference>
<dbReference type="InterPro" id="IPR002938">
    <property type="entry name" value="FAD-bd"/>
</dbReference>
<evidence type="ECO:0000313" key="5">
    <source>
        <dbReference type="EMBL" id="KAG9253571.1"/>
    </source>
</evidence>
<dbReference type="GO" id="GO:0016491">
    <property type="term" value="F:oxidoreductase activity"/>
    <property type="evidence" value="ECO:0007669"/>
    <property type="project" value="UniProtKB-KW"/>
</dbReference>
<organism evidence="5 6">
    <name type="scientific">Emericellopsis atlantica</name>
    <dbReference type="NCBI Taxonomy" id="2614577"/>
    <lineage>
        <taxon>Eukaryota</taxon>
        <taxon>Fungi</taxon>
        <taxon>Dikarya</taxon>
        <taxon>Ascomycota</taxon>
        <taxon>Pezizomycotina</taxon>
        <taxon>Sordariomycetes</taxon>
        <taxon>Hypocreomycetidae</taxon>
        <taxon>Hypocreales</taxon>
        <taxon>Bionectriaceae</taxon>
        <taxon>Emericellopsis</taxon>
    </lineage>
</organism>
<dbReference type="GeneID" id="70288598"/>